<dbReference type="GO" id="GO:0004519">
    <property type="term" value="F:endonuclease activity"/>
    <property type="evidence" value="ECO:0007669"/>
    <property type="project" value="UniProtKB-KW"/>
</dbReference>
<dbReference type="PANTHER" id="PTHR14859">
    <property type="entry name" value="CALCOFLUOR WHITE HYPERSENSITIVE PROTEIN PRECURSOR"/>
    <property type="match status" value="1"/>
</dbReference>
<evidence type="ECO:0000259" key="1">
    <source>
        <dbReference type="Pfam" id="PF03372"/>
    </source>
</evidence>
<dbReference type="EMBL" id="JACHOC010000001">
    <property type="protein sequence ID" value="MBB4620868.1"/>
    <property type="molecule type" value="Genomic_DNA"/>
</dbReference>
<dbReference type="RefSeq" id="WP_122376311.1">
    <property type="nucleotide sequence ID" value="NZ_BMPB01000004.1"/>
</dbReference>
<name>A0ABR6KH87_9BACT</name>
<keyword evidence="2" id="KW-0255">Endonuclease</keyword>
<evidence type="ECO:0000313" key="3">
    <source>
        <dbReference type="Proteomes" id="UP000533637"/>
    </source>
</evidence>
<dbReference type="Gene3D" id="3.60.10.10">
    <property type="entry name" value="Endonuclease/exonuclease/phosphatase"/>
    <property type="match status" value="1"/>
</dbReference>
<keyword evidence="2" id="KW-0378">Hydrolase</keyword>
<keyword evidence="2" id="KW-0540">Nuclease</keyword>
<dbReference type="InterPro" id="IPR005135">
    <property type="entry name" value="Endo/exonuclease/phosphatase"/>
</dbReference>
<protein>
    <submittedName>
        <fullName evidence="2">Endonuclease/exonuclease/phosphatase family metal-dependent hydrolase</fullName>
    </submittedName>
</protein>
<dbReference type="Pfam" id="PF03372">
    <property type="entry name" value="Exo_endo_phos"/>
    <property type="match status" value="1"/>
</dbReference>
<keyword evidence="3" id="KW-1185">Reference proteome</keyword>
<dbReference type="PROSITE" id="PS51257">
    <property type="entry name" value="PROKAR_LIPOPROTEIN"/>
    <property type="match status" value="1"/>
</dbReference>
<sequence length="331" mass="37949">MKKQIINGGRIFFMLAFMWIAACLVTSCGNRSDKEHVRLLYWNIQNGMWSGQGDNYDGFVEWVKKQNPDICVWCEAQTIYKTGTADPMEAADRYLTDNWEKLAMRYGHAYWYVGGHRDNYPQVITSKYPIKNVSRITGAEPDSVVTHGAGWAQIEIGGQTVNVVTLHTWPQAFAFRAEDQDASRAEHGGDKYRRMEMEYICKQTIGSVPGAAGQYWMMMGDFNSRSRVDNTVYKYPEVDTRFLVHDYIRENTPYVDVIAKKHPGEFKTTTGGEARIDFVYCTSPLYERIVAADVVTDTYTKPVRDPANLSNFWHPSDHRPILVDFELEKGK</sequence>
<dbReference type="PANTHER" id="PTHR14859:SF1">
    <property type="entry name" value="PGAP2-INTERACTING PROTEIN"/>
    <property type="match status" value="1"/>
</dbReference>
<comment type="caution">
    <text evidence="2">The sequence shown here is derived from an EMBL/GenBank/DDBJ whole genome shotgun (WGS) entry which is preliminary data.</text>
</comment>
<gene>
    <name evidence="2" type="ORF">GGQ57_000742</name>
</gene>
<evidence type="ECO:0000313" key="2">
    <source>
        <dbReference type="EMBL" id="MBB4620868.1"/>
    </source>
</evidence>
<proteinExistence type="predicted"/>
<dbReference type="InterPro" id="IPR036691">
    <property type="entry name" value="Endo/exonu/phosph_ase_sf"/>
</dbReference>
<feature type="domain" description="Endonuclease/exonuclease/phosphatase" evidence="1">
    <location>
        <begin position="40"/>
        <end position="318"/>
    </location>
</feature>
<dbReference type="GO" id="GO:0016787">
    <property type="term" value="F:hydrolase activity"/>
    <property type="evidence" value="ECO:0007669"/>
    <property type="project" value="UniProtKB-KW"/>
</dbReference>
<dbReference type="InterPro" id="IPR051916">
    <property type="entry name" value="GPI-anchor_lipid_remodeler"/>
</dbReference>
<accession>A0ABR6KH87</accession>
<reference evidence="2 3" key="1">
    <citation type="submission" date="2020-08" db="EMBL/GenBank/DDBJ databases">
        <title>Genomic Encyclopedia of Type Strains, Phase IV (KMG-IV): sequencing the most valuable type-strain genomes for metagenomic binning, comparative biology and taxonomic classification.</title>
        <authorList>
            <person name="Goeker M."/>
        </authorList>
    </citation>
    <scope>NUCLEOTIDE SEQUENCE [LARGE SCALE GENOMIC DNA]</scope>
    <source>
        <strain evidence="2 3">DSM 102983</strain>
    </source>
</reference>
<dbReference type="SUPFAM" id="SSF56219">
    <property type="entry name" value="DNase I-like"/>
    <property type="match status" value="1"/>
</dbReference>
<dbReference type="Proteomes" id="UP000533637">
    <property type="component" value="Unassembled WGS sequence"/>
</dbReference>
<organism evidence="2 3">
    <name type="scientific">Parabacteroides faecis</name>
    <dbReference type="NCBI Taxonomy" id="1217282"/>
    <lineage>
        <taxon>Bacteria</taxon>
        <taxon>Pseudomonadati</taxon>
        <taxon>Bacteroidota</taxon>
        <taxon>Bacteroidia</taxon>
        <taxon>Bacteroidales</taxon>
        <taxon>Tannerellaceae</taxon>
        <taxon>Parabacteroides</taxon>
    </lineage>
</organism>